<organism evidence="2 3">
    <name type="scientific">Rheinheimera pacifica</name>
    <dbReference type="NCBI Taxonomy" id="173990"/>
    <lineage>
        <taxon>Bacteria</taxon>
        <taxon>Pseudomonadati</taxon>
        <taxon>Pseudomonadota</taxon>
        <taxon>Gammaproteobacteria</taxon>
        <taxon>Chromatiales</taxon>
        <taxon>Chromatiaceae</taxon>
        <taxon>Rheinheimera</taxon>
    </lineage>
</organism>
<dbReference type="CDD" id="cd01324">
    <property type="entry name" value="cbb3_Oxidase_CcoQ"/>
    <property type="match status" value="1"/>
</dbReference>
<dbReference type="Pfam" id="PF05545">
    <property type="entry name" value="FixQ"/>
    <property type="match status" value="1"/>
</dbReference>
<dbReference type="InterPro" id="IPR008621">
    <property type="entry name" value="Cbb3-typ_cyt_oxidase_comp"/>
</dbReference>
<dbReference type="EMBL" id="FNXF01000006">
    <property type="protein sequence ID" value="SEH87972.1"/>
    <property type="molecule type" value="Genomic_DNA"/>
</dbReference>
<evidence type="ECO:0000313" key="2">
    <source>
        <dbReference type="EMBL" id="SEH87972.1"/>
    </source>
</evidence>
<dbReference type="STRING" id="173990.SAMN05660691_01910"/>
<keyword evidence="1" id="KW-0472">Membrane</keyword>
<evidence type="ECO:0000256" key="1">
    <source>
        <dbReference type="SAM" id="Phobius"/>
    </source>
</evidence>
<protein>
    <submittedName>
        <fullName evidence="2">Cytochrome c oxidase cbb3-type subunit 4</fullName>
    </submittedName>
</protein>
<evidence type="ECO:0000313" key="3">
    <source>
        <dbReference type="Proteomes" id="UP000199371"/>
    </source>
</evidence>
<keyword evidence="1" id="KW-1133">Transmembrane helix</keyword>
<keyword evidence="1" id="KW-0812">Transmembrane</keyword>
<accession>A0A1H6LSK4</accession>
<gene>
    <name evidence="2" type="ORF">SAMN05660691_01910</name>
</gene>
<dbReference type="Proteomes" id="UP000199371">
    <property type="component" value="Unassembled WGS sequence"/>
</dbReference>
<name>A0A1H6LSK4_9GAMM</name>
<feature type="transmembrane region" description="Helical" evidence="1">
    <location>
        <begin position="6"/>
        <end position="28"/>
    </location>
</feature>
<reference evidence="3" key="1">
    <citation type="submission" date="2016-10" db="EMBL/GenBank/DDBJ databases">
        <authorList>
            <person name="Varghese N."/>
            <person name="Submissions S."/>
        </authorList>
    </citation>
    <scope>NUCLEOTIDE SEQUENCE [LARGE SCALE GENOMIC DNA]</scope>
    <source>
        <strain evidence="3">DSM 17616</strain>
    </source>
</reference>
<dbReference type="AlphaFoldDB" id="A0A1H6LSK4"/>
<keyword evidence="3" id="KW-1185">Reference proteome</keyword>
<sequence>MPMEYATIHSIFTVILFIAFIAFVIWAYSKKRKTDFDQAANLVFEDEQKAQQKTKQESDHE</sequence>
<proteinExistence type="predicted"/>